<name>A0AAV5HQF2_9ROSI</name>
<accession>A0AAV5HQF2</accession>
<evidence type="ECO:0000313" key="2">
    <source>
        <dbReference type="Proteomes" id="UP001054252"/>
    </source>
</evidence>
<sequence length="41" mass="4754">MLGPNFWAFFCRELSLHCRRPPPTCSPVFAGKILVLDHWLP</sequence>
<dbReference type="Proteomes" id="UP001054252">
    <property type="component" value="Unassembled WGS sequence"/>
</dbReference>
<dbReference type="EMBL" id="BPVZ01000004">
    <property type="protein sequence ID" value="GKU91028.1"/>
    <property type="molecule type" value="Genomic_DNA"/>
</dbReference>
<evidence type="ECO:0000313" key="1">
    <source>
        <dbReference type="EMBL" id="GKU91028.1"/>
    </source>
</evidence>
<proteinExistence type="predicted"/>
<gene>
    <name evidence="1" type="ORF">SLEP1_g4957</name>
</gene>
<reference evidence="1 2" key="1">
    <citation type="journal article" date="2021" name="Commun. Biol.">
        <title>The genome of Shorea leprosula (Dipterocarpaceae) highlights the ecological relevance of drought in aseasonal tropical rainforests.</title>
        <authorList>
            <person name="Ng K.K.S."/>
            <person name="Kobayashi M.J."/>
            <person name="Fawcett J.A."/>
            <person name="Hatakeyama M."/>
            <person name="Paape T."/>
            <person name="Ng C.H."/>
            <person name="Ang C.C."/>
            <person name="Tnah L.H."/>
            <person name="Lee C.T."/>
            <person name="Nishiyama T."/>
            <person name="Sese J."/>
            <person name="O'Brien M.J."/>
            <person name="Copetti D."/>
            <person name="Mohd Noor M.I."/>
            <person name="Ong R.C."/>
            <person name="Putra M."/>
            <person name="Sireger I.Z."/>
            <person name="Indrioko S."/>
            <person name="Kosugi Y."/>
            <person name="Izuno A."/>
            <person name="Isagi Y."/>
            <person name="Lee S.L."/>
            <person name="Shimizu K.K."/>
        </authorList>
    </citation>
    <scope>NUCLEOTIDE SEQUENCE [LARGE SCALE GENOMIC DNA]</scope>
    <source>
        <strain evidence="1">214</strain>
    </source>
</reference>
<protein>
    <submittedName>
        <fullName evidence="1">Uncharacterized protein</fullName>
    </submittedName>
</protein>
<keyword evidence="2" id="KW-1185">Reference proteome</keyword>
<dbReference type="AlphaFoldDB" id="A0AAV5HQF2"/>
<organism evidence="1 2">
    <name type="scientific">Rubroshorea leprosula</name>
    <dbReference type="NCBI Taxonomy" id="152421"/>
    <lineage>
        <taxon>Eukaryota</taxon>
        <taxon>Viridiplantae</taxon>
        <taxon>Streptophyta</taxon>
        <taxon>Embryophyta</taxon>
        <taxon>Tracheophyta</taxon>
        <taxon>Spermatophyta</taxon>
        <taxon>Magnoliopsida</taxon>
        <taxon>eudicotyledons</taxon>
        <taxon>Gunneridae</taxon>
        <taxon>Pentapetalae</taxon>
        <taxon>rosids</taxon>
        <taxon>malvids</taxon>
        <taxon>Malvales</taxon>
        <taxon>Dipterocarpaceae</taxon>
        <taxon>Rubroshorea</taxon>
    </lineage>
</organism>
<comment type="caution">
    <text evidence="1">The sequence shown here is derived from an EMBL/GenBank/DDBJ whole genome shotgun (WGS) entry which is preliminary data.</text>
</comment>